<accession>A0ABV8S8V7</accession>
<name>A0ABV8S8V7_9BACL</name>
<dbReference type="RefSeq" id="WP_204603207.1">
    <property type="nucleotide sequence ID" value="NZ_JBHSED010000005.1"/>
</dbReference>
<comment type="caution">
    <text evidence="2">The sequence shown here is derived from an EMBL/GenBank/DDBJ whole genome shotgun (WGS) entry which is preliminary data.</text>
</comment>
<dbReference type="Proteomes" id="UP001595755">
    <property type="component" value="Unassembled WGS sequence"/>
</dbReference>
<evidence type="ECO:0000256" key="1">
    <source>
        <dbReference type="SAM" id="Phobius"/>
    </source>
</evidence>
<evidence type="ECO:0000313" key="3">
    <source>
        <dbReference type="Proteomes" id="UP001595755"/>
    </source>
</evidence>
<protein>
    <submittedName>
        <fullName evidence="2">Uncharacterized protein</fullName>
    </submittedName>
</protein>
<gene>
    <name evidence="2" type="ORF">ACFO1S_05680</name>
</gene>
<reference evidence="3" key="1">
    <citation type="journal article" date="2019" name="Int. J. Syst. Evol. Microbiol.">
        <title>The Global Catalogue of Microorganisms (GCM) 10K type strain sequencing project: providing services to taxonomists for standard genome sequencing and annotation.</title>
        <authorList>
            <consortium name="The Broad Institute Genomics Platform"/>
            <consortium name="The Broad Institute Genome Sequencing Center for Infectious Disease"/>
            <person name="Wu L."/>
            <person name="Ma J."/>
        </authorList>
    </citation>
    <scope>NUCLEOTIDE SEQUENCE [LARGE SCALE GENOMIC DNA]</scope>
    <source>
        <strain evidence="3">CGMCC 4.1641</strain>
    </source>
</reference>
<keyword evidence="1" id="KW-0812">Transmembrane</keyword>
<keyword evidence="1" id="KW-0472">Membrane</keyword>
<proteinExistence type="predicted"/>
<feature type="transmembrane region" description="Helical" evidence="1">
    <location>
        <begin position="33"/>
        <end position="51"/>
    </location>
</feature>
<feature type="transmembrane region" description="Helical" evidence="1">
    <location>
        <begin position="6"/>
        <end position="21"/>
    </location>
</feature>
<keyword evidence="3" id="KW-1185">Reference proteome</keyword>
<organism evidence="2 3">
    <name type="scientific">Cohnella boryungensis</name>
    <dbReference type="NCBI Taxonomy" id="768479"/>
    <lineage>
        <taxon>Bacteria</taxon>
        <taxon>Bacillati</taxon>
        <taxon>Bacillota</taxon>
        <taxon>Bacilli</taxon>
        <taxon>Bacillales</taxon>
        <taxon>Paenibacillaceae</taxon>
        <taxon>Cohnella</taxon>
    </lineage>
</organism>
<sequence>MRGLAAIGIVSMALILYLSYSRELRRSRTREKYAILVILCFGCTLSLLLLYKPNLPGPSDLTMPLFKPIARLIGLE</sequence>
<evidence type="ECO:0000313" key="2">
    <source>
        <dbReference type="EMBL" id="MFC4302934.1"/>
    </source>
</evidence>
<keyword evidence="1" id="KW-1133">Transmembrane helix</keyword>
<dbReference type="EMBL" id="JBHSED010000005">
    <property type="protein sequence ID" value="MFC4302934.1"/>
    <property type="molecule type" value="Genomic_DNA"/>
</dbReference>